<reference evidence="2 3" key="1">
    <citation type="submission" date="2014-05" db="EMBL/GenBank/DDBJ databases">
        <title>Draft genome sequence of a rare smut relative, Tilletiaria anomala UBC 951.</title>
        <authorList>
            <consortium name="DOE Joint Genome Institute"/>
            <person name="Toome M."/>
            <person name="Kuo A."/>
            <person name="Henrissat B."/>
            <person name="Lipzen A."/>
            <person name="Tritt A."/>
            <person name="Yoshinaga Y."/>
            <person name="Zane M."/>
            <person name="Barry K."/>
            <person name="Grigoriev I.V."/>
            <person name="Spatafora J.W."/>
            <person name="Aimea M.C."/>
        </authorList>
    </citation>
    <scope>NUCLEOTIDE SEQUENCE [LARGE SCALE GENOMIC DNA]</scope>
    <source>
        <strain evidence="2 3">UBC 951</strain>
    </source>
</reference>
<dbReference type="InParanoid" id="A0A066VXS2"/>
<protein>
    <submittedName>
        <fullName evidence="2">Uncharacterized protein</fullName>
    </submittedName>
</protein>
<comment type="caution">
    <text evidence="2">The sequence shown here is derived from an EMBL/GenBank/DDBJ whole genome shotgun (WGS) entry which is preliminary data.</text>
</comment>
<evidence type="ECO:0000313" key="3">
    <source>
        <dbReference type="Proteomes" id="UP000027361"/>
    </source>
</evidence>
<dbReference type="EMBL" id="JMSN01000036">
    <property type="protein sequence ID" value="KDN46276.1"/>
    <property type="molecule type" value="Genomic_DNA"/>
</dbReference>
<dbReference type="OrthoDB" id="6132759at2759"/>
<keyword evidence="1" id="KW-1133">Transmembrane helix</keyword>
<dbReference type="RefSeq" id="XP_013243487.1">
    <property type="nucleotide sequence ID" value="XM_013388033.1"/>
</dbReference>
<dbReference type="HOGENOM" id="CLU_2924349_0_0_1"/>
<sequence>MLDVTPANALVYTTLCGFMLVGLYAGWHVKSKSDFISGIRTQTSEPSSAFVQWLLPERGCR</sequence>
<evidence type="ECO:0000256" key="1">
    <source>
        <dbReference type="SAM" id="Phobius"/>
    </source>
</evidence>
<proteinExistence type="predicted"/>
<dbReference type="Proteomes" id="UP000027361">
    <property type="component" value="Unassembled WGS sequence"/>
</dbReference>
<feature type="transmembrane region" description="Helical" evidence="1">
    <location>
        <begin position="6"/>
        <end position="27"/>
    </location>
</feature>
<gene>
    <name evidence="2" type="ORF">K437DRAFT_108740</name>
</gene>
<dbReference type="AlphaFoldDB" id="A0A066VXS2"/>
<keyword evidence="1" id="KW-0472">Membrane</keyword>
<keyword evidence="3" id="KW-1185">Reference proteome</keyword>
<name>A0A066VXS2_TILAU</name>
<keyword evidence="1" id="KW-0812">Transmembrane</keyword>
<accession>A0A066VXS2</accession>
<dbReference type="GeneID" id="25261286"/>
<evidence type="ECO:0000313" key="2">
    <source>
        <dbReference type="EMBL" id="KDN46276.1"/>
    </source>
</evidence>
<organism evidence="2 3">
    <name type="scientific">Tilletiaria anomala (strain ATCC 24038 / CBS 436.72 / UBC 951)</name>
    <dbReference type="NCBI Taxonomy" id="1037660"/>
    <lineage>
        <taxon>Eukaryota</taxon>
        <taxon>Fungi</taxon>
        <taxon>Dikarya</taxon>
        <taxon>Basidiomycota</taxon>
        <taxon>Ustilaginomycotina</taxon>
        <taxon>Exobasidiomycetes</taxon>
        <taxon>Georgefischeriales</taxon>
        <taxon>Tilletiariaceae</taxon>
        <taxon>Tilletiaria</taxon>
    </lineage>
</organism>